<dbReference type="Proteomes" id="UP000008311">
    <property type="component" value="Unassembled WGS sequence"/>
</dbReference>
<feature type="domain" description="Peptidase M48" evidence="8">
    <location>
        <begin position="297"/>
        <end position="456"/>
    </location>
</feature>
<evidence type="ECO:0000259" key="8">
    <source>
        <dbReference type="Pfam" id="PF01435"/>
    </source>
</evidence>
<evidence type="ECO:0000256" key="5">
    <source>
        <dbReference type="ARBA" id="ARBA00022833"/>
    </source>
</evidence>
<evidence type="ECO:0000256" key="3">
    <source>
        <dbReference type="ARBA" id="ARBA00022723"/>
    </source>
</evidence>
<dbReference type="eggNOG" id="KOG2661">
    <property type="taxonomic scope" value="Eukaryota"/>
</dbReference>
<dbReference type="STRING" id="3988.B9R9L4"/>
<dbReference type="FunCoup" id="B9R9L4">
    <property type="interactions" value="766"/>
</dbReference>
<dbReference type="InParanoid" id="B9R9L4"/>
<keyword evidence="4" id="KW-0378">Hydrolase</keyword>
<dbReference type="EMBL" id="EQ973773">
    <property type="protein sequence ID" value="EEF51491.1"/>
    <property type="molecule type" value="Genomic_DNA"/>
</dbReference>
<proteinExistence type="predicted"/>
<comment type="cofactor">
    <cofactor evidence="1">
        <name>Zn(2+)</name>
        <dbReference type="ChEBI" id="CHEBI:29105"/>
    </cofactor>
</comment>
<dbReference type="AlphaFoldDB" id="B9R9L4"/>
<keyword evidence="6" id="KW-0482">Metalloprotease</keyword>
<keyword evidence="7" id="KW-1133">Transmembrane helix</keyword>
<dbReference type="PANTHER" id="PTHR22726:SF1">
    <property type="entry name" value="METALLOENDOPEPTIDASE OMA1, MITOCHONDRIAL"/>
    <property type="match status" value="1"/>
</dbReference>
<evidence type="ECO:0000256" key="7">
    <source>
        <dbReference type="SAM" id="Phobius"/>
    </source>
</evidence>
<sequence length="482" mass="54784">MTKPQNYHSLAYRQDSISTIPHRFSGDPLPAMERFKKAKLAIDTFRNYASKINHRAPLHQESISRIYQNGSSSVSSSNQSKFSGFYPYSSVSQRLGLGFQMGTKKIHSNPFLGSSGKRFYYVDRYQVHHFKPRGPRRWFQNPRSVLIVFLVGSGVFITVYFGNLETVPYTKRKHFVLLAKSMEKKIGENQFEQMKAAFKGKMLPAIHPESVRVRLIAKDIIEALQRGLRQETVWSDMGYASSENDMKHEATGRETLRALTENEEKVETKWYKEDEVLDDNWIQHSRKKGQERGSRAETSHLEGLNWEVLVVNDPVVNALCLPGGKIIVFTGLLDHFKTDAEIATIIGHEVGHAVARHVAEGITKNLWFAILQLILYQFVMPDVVNTMSTLFLRLPFSRRMEIEADYIGLLLMASAGYDPRIAPRVFEKLGQVTGDSALKDYLSTHPSGTKRAQLLAQAQVMEEALTIYRDTISGRGTEGFFL</sequence>
<dbReference type="Gene3D" id="3.30.2010.10">
    <property type="entry name" value="Metalloproteases ('zincins'), catalytic domain"/>
    <property type="match status" value="1"/>
</dbReference>
<dbReference type="GO" id="GO:0051603">
    <property type="term" value="P:proteolysis involved in protein catabolic process"/>
    <property type="evidence" value="ECO:0000318"/>
    <property type="project" value="GO_Central"/>
</dbReference>
<dbReference type="InterPro" id="IPR051156">
    <property type="entry name" value="Mito/Outer_Membr_Metalloprot"/>
</dbReference>
<protein>
    <submittedName>
        <fullName evidence="9">Peptidase, putative</fullName>
    </submittedName>
</protein>
<evidence type="ECO:0000256" key="2">
    <source>
        <dbReference type="ARBA" id="ARBA00022670"/>
    </source>
</evidence>
<evidence type="ECO:0000313" key="9">
    <source>
        <dbReference type="EMBL" id="EEF51491.1"/>
    </source>
</evidence>
<dbReference type="InterPro" id="IPR001915">
    <property type="entry name" value="Peptidase_M48"/>
</dbReference>
<organism evidence="9 10">
    <name type="scientific">Ricinus communis</name>
    <name type="common">Castor bean</name>
    <dbReference type="NCBI Taxonomy" id="3988"/>
    <lineage>
        <taxon>Eukaryota</taxon>
        <taxon>Viridiplantae</taxon>
        <taxon>Streptophyta</taxon>
        <taxon>Embryophyta</taxon>
        <taxon>Tracheophyta</taxon>
        <taxon>Spermatophyta</taxon>
        <taxon>Magnoliopsida</taxon>
        <taxon>eudicotyledons</taxon>
        <taxon>Gunneridae</taxon>
        <taxon>Pentapetalae</taxon>
        <taxon>rosids</taxon>
        <taxon>fabids</taxon>
        <taxon>Malpighiales</taxon>
        <taxon>Euphorbiaceae</taxon>
        <taxon>Acalyphoideae</taxon>
        <taxon>Acalypheae</taxon>
        <taxon>Ricinus</taxon>
    </lineage>
</organism>
<keyword evidence="7" id="KW-0472">Membrane</keyword>
<dbReference type="GO" id="GO:0016020">
    <property type="term" value="C:membrane"/>
    <property type="evidence" value="ECO:0000318"/>
    <property type="project" value="GO_Central"/>
</dbReference>
<keyword evidence="3" id="KW-0479">Metal-binding</keyword>
<keyword evidence="2" id="KW-0645">Protease</keyword>
<dbReference type="MEROPS" id="M48.A01"/>
<evidence type="ECO:0000313" key="10">
    <source>
        <dbReference type="Proteomes" id="UP000008311"/>
    </source>
</evidence>
<dbReference type="GO" id="GO:0004222">
    <property type="term" value="F:metalloendopeptidase activity"/>
    <property type="evidence" value="ECO:0000318"/>
    <property type="project" value="GO_Central"/>
</dbReference>
<evidence type="ECO:0000256" key="6">
    <source>
        <dbReference type="ARBA" id="ARBA00023049"/>
    </source>
</evidence>
<dbReference type="CDD" id="cd07331">
    <property type="entry name" value="M48C_Oma1_like"/>
    <property type="match status" value="1"/>
</dbReference>
<keyword evidence="7" id="KW-0812">Transmembrane</keyword>
<evidence type="ECO:0000256" key="4">
    <source>
        <dbReference type="ARBA" id="ARBA00022801"/>
    </source>
</evidence>
<dbReference type="Pfam" id="PF01435">
    <property type="entry name" value="Peptidase_M48"/>
    <property type="match status" value="1"/>
</dbReference>
<gene>
    <name evidence="9" type="ORF">RCOM_1498580</name>
</gene>
<dbReference type="GO" id="GO:0046872">
    <property type="term" value="F:metal ion binding"/>
    <property type="evidence" value="ECO:0007669"/>
    <property type="project" value="UniProtKB-KW"/>
</dbReference>
<feature type="transmembrane region" description="Helical" evidence="7">
    <location>
        <begin position="145"/>
        <end position="162"/>
    </location>
</feature>
<keyword evidence="5" id="KW-0862">Zinc</keyword>
<evidence type="ECO:0000256" key="1">
    <source>
        <dbReference type="ARBA" id="ARBA00001947"/>
    </source>
</evidence>
<keyword evidence="10" id="KW-1185">Reference proteome</keyword>
<dbReference type="PANTHER" id="PTHR22726">
    <property type="entry name" value="METALLOENDOPEPTIDASE OMA1"/>
    <property type="match status" value="1"/>
</dbReference>
<reference evidence="10" key="1">
    <citation type="journal article" date="2010" name="Nat. Biotechnol.">
        <title>Draft genome sequence of the oilseed species Ricinus communis.</title>
        <authorList>
            <person name="Chan A.P."/>
            <person name="Crabtree J."/>
            <person name="Zhao Q."/>
            <person name="Lorenzi H."/>
            <person name="Orvis J."/>
            <person name="Puiu D."/>
            <person name="Melake-Berhan A."/>
            <person name="Jones K.M."/>
            <person name="Redman J."/>
            <person name="Chen G."/>
            <person name="Cahoon E.B."/>
            <person name="Gedil M."/>
            <person name="Stanke M."/>
            <person name="Haas B.J."/>
            <person name="Wortman J.R."/>
            <person name="Fraser-Liggett C.M."/>
            <person name="Ravel J."/>
            <person name="Rabinowicz P.D."/>
        </authorList>
    </citation>
    <scope>NUCLEOTIDE SEQUENCE [LARGE SCALE GENOMIC DNA]</scope>
    <source>
        <strain evidence="10">cv. Hale</strain>
    </source>
</reference>
<name>B9R9L4_RICCO</name>
<accession>B9R9L4</accession>